<keyword evidence="4" id="KW-0132">Cell division</keyword>
<protein>
    <recommendedName>
        <fullName evidence="12">UDP-N-acetylglucosamine 1-carboxyvinyltransferase</fullName>
        <ecNumber evidence="11">2.5.1.7</ecNumber>
    </recommendedName>
    <alternativeName>
        <fullName evidence="13">Enoylpyruvate transferase</fullName>
    </alternativeName>
    <alternativeName>
        <fullName evidence="14">UDP-N-acetylglucosamine enolpyruvyl transferase</fullName>
    </alternativeName>
</protein>
<dbReference type="InterPro" id="IPR036968">
    <property type="entry name" value="Enolpyruvate_Tfrase_sf"/>
</dbReference>
<evidence type="ECO:0000256" key="1">
    <source>
        <dbReference type="ARBA" id="ARBA00004496"/>
    </source>
</evidence>
<comment type="catalytic activity">
    <reaction evidence="15">
        <text>phosphoenolpyruvate + UDP-N-acetyl-alpha-D-glucosamine = UDP-N-acetyl-3-O-(1-carboxyvinyl)-alpha-D-glucosamine + phosphate</text>
        <dbReference type="Rhea" id="RHEA:18681"/>
        <dbReference type="ChEBI" id="CHEBI:43474"/>
        <dbReference type="ChEBI" id="CHEBI:57705"/>
        <dbReference type="ChEBI" id="CHEBI:58702"/>
        <dbReference type="ChEBI" id="CHEBI:68483"/>
        <dbReference type="EC" id="2.5.1.7"/>
    </reaction>
</comment>
<dbReference type="PROSITE" id="PS50943">
    <property type="entry name" value="HTH_CROC1"/>
    <property type="match status" value="1"/>
</dbReference>
<reference evidence="17 18" key="1">
    <citation type="journal article" date="2016" name="Nat. Commun.">
        <title>Thousands of microbial genomes shed light on interconnected biogeochemical processes in an aquifer system.</title>
        <authorList>
            <person name="Anantharaman K."/>
            <person name="Brown C.T."/>
            <person name="Hug L.A."/>
            <person name="Sharon I."/>
            <person name="Castelle C.J."/>
            <person name="Probst A.J."/>
            <person name="Thomas B.C."/>
            <person name="Singh A."/>
            <person name="Wilkins M.J."/>
            <person name="Karaoz U."/>
            <person name="Brodie E.L."/>
            <person name="Williams K.H."/>
            <person name="Hubbard S.S."/>
            <person name="Banfield J.F."/>
        </authorList>
    </citation>
    <scope>NUCLEOTIDE SEQUENCE [LARGE SCALE GENOMIC DNA]</scope>
</reference>
<evidence type="ECO:0000256" key="3">
    <source>
        <dbReference type="ARBA" id="ARBA00022490"/>
    </source>
</evidence>
<name>A0A1G2M455_9BACT</name>
<dbReference type="Pfam" id="PF01381">
    <property type="entry name" value="HTH_3"/>
    <property type="match status" value="1"/>
</dbReference>
<organism evidence="17 18">
    <name type="scientific">Candidatus Taylorbacteria bacterium RIFCSPHIGHO2_01_FULL_46_22b</name>
    <dbReference type="NCBI Taxonomy" id="1802301"/>
    <lineage>
        <taxon>Bacteria</taxon>
        <taxon>Candidatus Tayloriibacteriota</taxon>
    </lineage>
</organism>
<comment type="pathway">
    <text evidence="2">Cell wall biogenesis; peptidoglycan biosynthesis.</text>
</comment>
<dbReference type="GO" id="GO:0009252">
    <property type="term" value="P:peptidoglycan biosynthetic process"/>
    <property type="evidence" value="ECO:0007669"/>
    <property type="project" value="UniProtKB-KW"/>
</dbReference>
<evidence type="ECO:0000313" key="17">
    <source>
        <dbReference type="EMBL" id="OHA18544.1"/>
    </source>
</evidence>
<dbReference type="GO" id="GO:0008360">
    <property type="term" value="P:regulation of cell shape"/>
    <property type="evidence" value="ECO:0007669"/>
    <property type="project" value="UniProtKB-KW"/>
</dbReference>
<keyword evidence="9" id="KW-0961">Cell wall biogenesis/degradation</keyword>
<dbReference type="Gene3D" id="1.10.260.40">
    <property type="entry name" value="lambda repressor-like DNA-binding domains"/>
    <property type="match status" value="1"/>
</dbReference>
<gene>
    <name evidence="17" type="ORF">A2664_02810</name>
</gene>
<comment type="similarity">
    <text evidence="10">Belongs to the EPSP synthase family. MurA subfamily.</text>
</comment>
<evidence type="ECO:0000256" key="5">
    <source>
        <dbReference type="ARBA" id="ARBA00022679"/>
    </source>
</evidence>
<dbReference type="STRING" id="1802301.A2664_02810"/>
<evidence type="ECO:0000256" key="15">
    <source>
        <dbReference type="ARBA" id="ARBA00047527"/>
    </source>
</evidence>
<evidence type="ECO:0000256" key="13">
    <source>
        <dbReference type="ARBA" id="ARBA00042443"/>
    </source>
</evidence>
<dbReference type="Proteomes" id="UP000178873">
    <property type="component" value="Unassembled WGS sequence"/>
</dbReference>
<dbReference type="GO" id="GO:0008760">
    <property type="term" value="F:UDP-N-acetylglucosamine 1-carboxyvinyltransferase activity"/>
    <property type="evidence" value="ECO:0007669"/>
    <property type="project" value="UniProtKB-EC"/>
</dbReference>
<evidence type="ECO:0000256" key="6">
    <source>
        <dbReference type="ARBA" id="ARBA00022960"/>
    </source>
</evidence>
<dbReference type="SUPFAM" id="SSF55205">
    <property type="entry name" value="EPT/RTPC-like"/>
    <property type="match status" value="1"/>
</dbReference>
<evidence type="ECO:0000256" key="10">
    <source>
        <dbReference type="ARBA" id="ARBA00038367"/>
    </source>
</evidence>
<evidence type="ECO:0000256" key="2">
    <source>
        <dbReference type="ARBA" id="ARBA00004752"/>
    </source>
</evidence>
<dbReference type="Gene3D" id="3.65.10.10">
    <property type="entry name" value="Enolpyruvate transferase domain"/>
    <property type="match status" value="2"/>
</dbReference>
<evidence type="ECO:0000256" key="7">
    <source>
        <dbReference type="ARBA" id="ARBA00022984"/>
    </source>
</evidence>
<evidence type="ECO:0000256" key="11">
    <source>
        <dbReference type="ARBA" id="ARBA00039108"/>
    </source>
</evidence>
<dbReference type="EMBL" id="MHRF01000004">
    <property type="protein sequence ID" value="OHA18544.1"/>
    <property type="molecule type" value="Genomic_DNA"/>
</dbReference>
<dbReference type="SMART" id="SM00530">
    <property type="entry name" value="HTH_XRE"/>
    <property type="match status" value="1"/>
</dbReference>
<dbReference type="CDD" id="cd00093">
    <property type="entry name" value="HTH_XRE"/>
    <property type="match status" value="1"/>
</dbReference>
<keyword evidence="7" id="KW-0573">Peptidoglycan synthesis</keyword>
<evidence type="ECO:0000256" key="14">
    <source>
        <dbReference type="ARBA" id="ARBA00042842"/>
    </source>
</evidence>
<evidence type="ECO:0000256" key="4">
    <source>
        <dbReference type="ARBA" id="ARBA00022618"/>
    </source>
</evidence>
<evidence type="ECO:0000313" key="18">
    <source>
        <dbReference type="Proteomes" id="UP000178873"/>
    </source>
</evidence>
<keyword evidence="6" id="KW-0133">Cell shape</keyword>
<dbReference type="InterPro" id="IPR013792">
    <property type="entry name" value="RNA3'P_cycl/enolpyr_Trfase_a/b"/>
</dbReference>
<dbReference type="Pfam" id="PF00275">
    <property type="entry name" value="EPSP_synthase"/>
    <property type="match status" value="1"/>
</dbReference>
<dbReference type="InterPro" id="IPR050068">
    <property type="entry name" value="MurA_subfamily"/>
</dbReference>
<feature type="domain" description="HTH cro/C1-type" evidence="16">
    <location>
        <begin position="16"/>
        <end position="70"/>
    </location>
</feature>
<dbReference type="PANTHER" id="PTHR43783:SF1">
    <property type="entry name" value="UDP-N-ACETYLGLUCOSAMINE 1-CARBOXYVINYLTRANSFERASE"/>
    <property type="match status" value="1"/>
</dbReference>
<dbReference type="InterPro" id="IPR010982">
    <property type="entry name" value="Lambda_DNA-bd_dom_sf"/>
</dbReference>
<dbReference type="AlphaFoldDB" id="A0A1G2M455"/>
<keyword evidence="3" id="KW-0963">Cytoplasm</keyword>
<dbReference type="SUPFAM" id="SSF47413">
    <property type="entry name" value="lambda repressor-like DNA-binding domains"/>
    <property type="match status" value="1"/>
</dbReference>
<evidence type="ECO:0000256" key="9">
    <source>
        <dbReference type="ARBA" id="ARBA00023316"/>
    </source>
</evidence>
<dbReference type="PANTHER" id="PTHR43783">
    <property type="entry name" value="UDP-N-ACETYLGLUCOSAMINE 1-CARBOXYVINYLTRANSFERASE"/>
    <property type="match status" value="1"/>
</dbReference>
<dbReference type="EC" id="2.5.1.7" evidence="11"/>
<dbReference type="InterPro" id="IPR001986">
    <property type="entry name" value="Enolpyruvate_Tfrase_dom"/>
</dbReference>
<accession>A0A1G2M455</accession>
<evidence type="ECO:0000256" key="8">
    <source>
        <dbReference type="ARBA" id="ARBA00023306"/>
    </source>
</evidence>
<evidence type="ECO:0000259" key="16">
    <source>
        <dbReference type="PROSITE" id="PS50943"/>
    </source>
</evidence>
<comment type="subcellular location">
    <subcellularLocation>
        <location evidence="1">Cytoplasm</location>
    </subcellularLocation>
</comment>
<sequence length="504" mass="55636">MTQTAKKQLSALGILIRNLREERNITQKTFAERLGTTQSAVARIEGGEQNVSAGLLARISEILGKNVIQVSDGAINVEIEGGYPLSGSVVTKTSKNAAMGLLAASLLNKSETMLFNVPKIEEVHRMIEVLQSIGVSVKWNQNSLSIKPPTKFRIEDIDATAAQKTRSILMLIGSLIHISKAFSIPHPGGCKLGSRTVRPHFYALENFGVKIKTSHTNYIITTGAVKQHEIILYESGDTVTENVLMAAARIPETTVIKYASANYQVQEMCFFLRKLGVQIDGIGTSTLTVRGVSDIDVPVSYAISEDPIDSMFMLSAAIVTKSRITITRCPIDFLEVELLKLKKMGFKYRIGKRYKSQNGNTDLVDIETIPSELRALEEKIHPSVYPGLNIDNLPFFAVIATQAKGQTFIHDWVYENRAIHYKELDKLGAEIILADAHRVYITGPVELKANEIICPPALRPAAIILIGMLAVKGRSVLRNIYSINRGYEDIIDRLNQLGAHIKIL</sequence>
<dbReference type="GO" id="GO:0051301">
    <property type="term" value="P:cell division"/>
    <property type="evidence" value="ECO:0007669"/>
    <property type="project" value="UniProtKB-KW"/>
</dbReference>
<keyword evidence="5 17" id="KW-0808">Transferase</keyword>
<keyword evidence="8" id="KW-0131">Cell cycle</keyword>
<dbReference type="NCBIfam" id="NF006873">
    <property type="entry name" value="PRK09369.1"/>
    <property type="match status" value="1"/>
</dbReference>
<dbReference type="InterPro" id="IPR001387">
    <property type="entry name" value="Cro/C1-type_HTH"/>
</dbReference>
<dbReference type="GO" id="GO:0003677">
    <property type="term" value="F:DNA binding"/>
    <property type="evidence" value="ECO:0007669"/>
    <property type="project" value="InterPro"/>
</dbReference>
<proteinExistence type="inferred from homology"/>
<evidence type="ECO:0000256" key="12">
    <source>
        <dbReference type="ARBA" id="ARBA00039754"/>
    </source>
</evidence>
<dbReference type="GO" id="GO:0071555">
    <property type="term" value="P:cell wall organization"/>
    <property type="evidence" value="ECO:0007669"/>
    <property type="project" value="UniProtKB-KW"/>
</dbReference>
<comment type="caution">
    <text evidence="17">The sequence shown here is derived from an EMBL/GenBank/DDBJ whole genome shotgun (WGS) entry which is preliminary data.</text>
</comment>
<dbReference type="GO" id="GO:0005737">
    <property type="term" value="C:cytoplasm"/>
    <property type="evidence" value="ECO:0007669"/>
    <property type="project" value="UniProtKB-SubCell"/>
</dbReference>